<organism evidence="1 2">
    <name type="scientific">Quercus suber</name>
    <name type="common">Cork oak</name>
    <dbReference type="NCBI Taxonomy" id="58331"/>
    <lineage>
        <taxon>Eukaryota</taxon>
        <taxon>Viridiplantae</taxon>
        <taxon>Streptophyta</taxon>
        <taxon>Embryophyta</taxon>
        <taxon>Tracheophyta</taxon>
        <taxon>Spermatophyta</taxon>
        <taxon>Magnoliopsida</taxon>
        <taxon>eudicotyledons</taxon>
        <taxon>Gunneridae</taxon>
        <taxon>Pentapetalae</taxon>
        <taxon>rosids</taxon>
        <taxon>fabids</taxon>
        <taxon>Fagales</taxon>
        <taxon>Fagaceae</taxon>
        <taxon>Quercus</taxon>
    </lineage>
</organism>
<protein>
    <submittedName>
        <fullName evidence="1">Uncharacterized protein</fullName>
    </submittedName>
</protein>
<gene>
    <name evidence="1" type="ORF">CFP56_012150</name>
</gene>
<reference evidence="1 2" key="1">
    <citation type="journal article" date="2018" name="Sci. Data">
        <title>The draft genome sequence of cork oak.</title>
        <authorList>
            <person name="Ramos A.M."/>
            <person name="Usie A."/>
            <person name="Barbosa P."/>
            <person name="Barros P.M."/>
            <person name="Capote T."/>
            <person name="Chaves I."/>
            <person name="Simoes F."/>
            <person name="Abreu I."/>
            <person name="Carrasquinho I."/>
            <person name="Faro C."/>
            <person name="Guimaraes J.B."/>
            <person name="Mendonca D."/>
            <person name="Nobrega F."/>
            <person name="Rodrigues L."/>
            <person name="Saibo N.J.M."/>
            <person name="Varela M.C."/>
            <person name="Egas C."/>
            <person name="Matos J."/>
            <person name="Miguel C.M."/>
            <person name="Oliveira M.M."/>
            <person name="Ricardo C.P."/>
            <person name="Goncalves S."/>
        </authorList>
    </citation>
    <scope>NUCLEOTIDE SEQUENCE [LARGE SCALE GENOMIC DNA]</scope>
    <source>
        <strain evidence="2">cv. HL8</strain>
    </source>
</reference>
<proteinExistence type="predicted"/>
<accession>A0AAW0KY11</accession>
<dbReference type="Proteomes" id="UP000237347">
    <property type="component" value="Unassembled WGS sequence"/>
</dbReference>
<keyword evidence="2" id="KW-1185">Reference proteome</keyword>
<comment type="caution">
    <text evidence="1">The sequence shown here is derived from an EMBL/GenBank/DDBJ whole genome shotgun (WGS) entry which is preliminary data.</text>
</comment>
<name>A0AAW0KY11_QUESU</name>
<dbReference type="EMBL" id="PKMF04000200">
    <property type="protein sequence ID" value="KAK7843548.1"/>
    <property type="molecule type" value="Genomic_DNA"/>
</dbReference>
<dbReference type="AlphaFoldDB" id="A0AAW0KY11"/>
<sequence>MVILQGQEYERQAQKPILTKWQS</sequence>
<evidence type="ECO:0000313" key="2">
    <source>
        <dbReference type="Proteomes" id="UP000237347"/>
    </source>
</evidence>
<evidence type="ECO:0000313" key="1">
    <source>
        <dbReference type="EMBL" id="KAK7843548.1"/>
    </source>
</evidence>